<organism evidence="6 7">
    <name type="scientific">Gordonia paraffinivorans</name>
    <dbReference type="NCBI Taxonomy" id="175628"/>
    <lineage>
        <taxon>Bacteria</taxon>
        <taxon>Bacillati</taxon>
        <taxon>Actinomycetota</taxon>
        <taxon>Actinomycetes</taxon>
        <taxon>Mycobacteriales</taxon>
        <taxon>Gordoniaceae</taxon>
        <taxon>Gordonia</taxon>
    </lineage>
</organism>
<dbReference type="GO" id="GO:0016740">
    <property type="term" value="F:transferase activity"/>
    <property type="evidence" value="ECO:0007669"/>
    <property type="project" value="UniProtKB-KW"/>
</dbReference>
<dbReference type="CDD" id="cd13970">
    <property type="entry name" value="ABC1_ADCK3"/>
    <property type="match status" value="1"/>
</dbReference>
<dbReference type="InterPro" id="IPR034646">
    <property type="entry name" value="ADCK3_dom"/>
</dbReference>
<dbReference type="SUPFAM" id="SSF56112">
    <property type="entry name" value="Protein kinase-like (PK-like)"/>
    <property type="match status" value="1"/>
</dbReference>
<keyword evidence="3" id="KW-0547">Nucleotide-binding</keyword>
<evidence type="ECO:0000313" key="6">
    <source>
        <dbReference type="EMBL" id="VFA88490.1"/>
    </source>
</evidence>
<evidence type="ECO:0000259" key="5">
    <source>
        <dbReference type="Pfam" id="PF03109"/>
    </source>
</evidence>
<dbReference type="InterPro" id="IPR011009">
    <property type="entry name" value="Kinase-like_dom_sf"/>
</dbReference>
<dbReference type="RefSeq" id="WP_131734211.1">
    <property type="nucleotide sequence ID" value="NZ_CAACYD010000006.1"/>
</dbReference>
<dbReference type="GO" id="GO:0005524">
    <property type="term" value="F:ATP binding"/>
    <property type="evidence" value="ECO:0007669"/>
    <property type="project" value="UniProtKB-KW"/>
</dbReference>
<comment type="caution">
    <text evidence="6">The sequence shown here is derived from an EMBL/GenBank/DDBJ whole genome shotgun (WGS) entry which is preliminary data.</text>
</comment>
<name>A0ABD7V2P6_9ACTN</name>
<reference evidence="6 7" key="1">
    <citation type="submission" date="2019-02" db="EMBL/GenBank/DDBJ databases">
        <authorList>
            <consortium name="Pathogen Informatics"/>
        </authorList>
    </citation>
    <scope>NUCLEOTIDE SEQUENCE [LARGE SCALE GENOMIC DNA]</scope>
    <source>
        <strain evidence="6 7">3012STDY6756503</strain>
    </source>
</reference>
<dbReference type="InterPro" id="IPR004147">
    <property type="entry name" value="ABC1_dom"/>
</dbReference>
<dbReference type="AlphaFoldDB" id="A0ABD7V2P6"/>
<proteinExistence type="inferred from homology"/>
<dbReference type="Proteomes" id="UP000360750">
    <property type="component" value="Unassembled WGS sequence"/>
</dbReference>
<evidence type="ECO:0000256" key="1">
    <source>
        <dbReference type="ARBA" id="ARBA00009670"/>
    </source>
</evidence>
<dbReference type="EMBL" id="CAACYD010000006">
    <property type="protein sequence ID" value="VFA88490.1"/>
    <property type="molecule type" value="Genomic_DNA"/>
</dbReference>
<protein>
    <submittedName>
        <fullName evidence="6">Probable ubiquinone biosynthesis protein UbiB</fullName>
    </submittedName>
</protein>
<dbReference type="GeneID" id="60750042"/>
<gene>
    <name evidence="6" type="primary">ubiB_2</name>
    <name evidence="6" type="ORF">NCTC8139_02035</name>
</gene>
<dbReference type="Gene3D" id="1.10.510.10">
    <property type="entry name" value="Transferase(Phosphotransferase) domain 1"/>
    <property type="match status" value="1"/>
</dbReference>
<evidence type="ECO:0000256" key="3">
    <source>
        <dbReference type="ARBA" id="ARBA00022741"/>
    </source>
</evidence>
<keyword evidence="4" id="KW-0067">ATP-binding</keyword>
<sequence length="468" mass="50997">MSEDSTSSAEGSSALPVERLRRGGRVGAVAARHAARSAAVAATSRFRGPEQEARARERTILRLADDIATVAVGMRGAAQKLGQIMAVLDLGIADEETRAEFSRRMERVFATAPRWTDSSMQQRISDELGPHVADLTDVAGPVSTASIGQVYRARLRDGRSVAVKVKYPNVDRMVRADLQNLRLLVRAVRRHLPAVNSEAIVDEVARQISTELDFEAECRNQRIFSDRFDGHPVIRIPSPVEELCTGDMLVTEFFDGMTLDDAAALPAPERDRIGEAIYRFYCGEMYRVGHFCADPHPGNILVNPGGTVCFVDFGSCVTLSPDEHALERRALEGLLGGRHREVYDLVREAGFVVNDKAMGPDELTAYIRDVAGWHLESGILTITPQVAAAAVSAALLPQGGHIGTFGAQAIVEAHALGRRNELAVLALLGRLNATAPWSDIARETLGISGPATPMGEEIARWRRRRPDR</sequence>
<evidence type="ECO:0000256" key="2">
    <source>
        <dbReference type="ARBA" id="ARBA00022679"/>
    </source>
</evidence>
<dbReference type="PANTHER" id="PTHR43851">
    <property type="match status" value="1"/>
</dbReference>
<accession>A0ABD7V2P6</accession>
<keyword evidence="6" id="KW-0830">Ubiquinone</keyword>
<comment type="similarity">
    <text evidence="1">Belongs to the protein kinase superfamily. ADCK protein kinase family.</text>
</comment>
<keyword evidence="2" id="KW-0808">Transferase</keyword>
<dbReference type="PANTHER" id="PTHR43851:SF3">
    <property type="entry name" value="COENZYME Q8"/>
    <property type="match status" value="1"/>
</dbReference>
<evidence type="ECO:0000256" key="4">
    <source>
        <dbReference type="ARBA" id="ARBA00022840"/>
    </source>
</evidence>
<dbReference type="InterPro" id="IPR051409">
    <property type="entry name" value="Atypical_kinase_ADCK"/>
</dbReference>
<evidence type="ECO:0000313" key="7">
    <source>
        <dbReference type="Proteomes" id="UP000360750"/>
    </source>
</evidence>
<feature type="domain" description="ABC1 atypical kinase-like" evidence="5">
    <location>
        <begin position="112"/>
        <end position="326"/>
    </location>
</feature>
<dbReference type="Pfam" id="PF03109">
    <property type="entry name" value="ABC1"/>
    <property type="match status" value="1"/>
</dbReference>